<accession>A0A6J6UZB4</accession>
<dbReference type="InterPro" id="IPR043777">
    <property type="entry name" value="DUF5719"/>
</dbReference>
<evidence type="ECO:0000313" key="2">
    <source>
        <dbReference type="EMBL" id="CAB4893326.1"/>
    </source>
</evidence>
<protein>
    <submittedName>
        <fullName evidence="1">Unannotated protein</fullName>
    </submittedName>
</protein>
<reference evidence="1" key="1">
    <citation type="submission" date="2020-05" db="EMBL/GenBank/DDBJ databases">
        <authorList>
            <person name="Chiriac C."/>
            <person name="Salcher M."/>
            <person name="Ghai R."/>
            <person name="Kavagutti S V."/>
        </authorList>
    </citation>
    <scope>NUCLEOTIDE SEQUENCE</scope>
</reference>
<organism evidence="1">
    <name type="scientific">freshwater metagenome</name>
    <dbReference type="NCBI Taxonomy" id="449393"/>
    <lineage>
        <taxon>unclassified sequences</taxon>
        <taxon>metagenomes</taxon>
        <taxon>ecological metagenomes</taxon>
    </lineage>
</organism>
<dbReference type="EMBL" id="CAFBMD010000027">
    <property type="protein sequence ID" value="CAB4893326.1"/>
    <property type="molecule type" value="Genomic_DNA"/>
</dbReference>
<dbReference type="EMBL" id="CAFBQF010000018">
    <property type="protein sequence ID" value="CAB5047248.1"/>
    <property type="molecule type" value="Genomic_DNA"/>
</dbReference>
<evidence type="ECO:0000313" key="1">
    <source>
        <dbReference type="EMBL" id="CAB4764089.1"/>
    </source>
</evidence>
<name>A0A6J6UZB4_9ZZZZ</name>
<dbReference type="AlphaFoldDB" id="A0A6J6UZB4"/>
<evidence type="ECO:0000313" key="3">
    <source>
        <dbReference type="EMBL" id="CAB5047248.1"/>
    </source>
</evidence>
<sequence length="455" mass="47490">MKKYLFVALLAITTLIVSLLPHAAVESELQSLRYSPEICPASKNSTQIIVAGSSSKVQIFRGKKSKVSGVKKNFTILTPPPNAWMEISESVGAPVLVDRSEGLSLLACPGIAEPAWFVGGSSDIASQDQLVLANDGASAATLLVKMWSNQDRPLETAITVSARTSRNVRLDTLAPGVKSMVLYVEPQVGRVSVSLQSKRKTGFKSGGADYISASAAPSLEQIIPIVIGIKKSAAKKSATKLTKKKVKKAPVIPRASGSIRTLRVLAPGESGATFTVTLLASDGSYIPVGLDGILLEAGRVKEFTFTASVPLNLSALRISSDAPIVASVNNDDVDYAWSPSVGGMEKESALLIPPKGILALIASRGSPLVLVKAGSRGVTSLPVSTEKLTTWVNESKNWALINVSSDGTVHGSILLADSSGSALLPIRNRVRVGSGSLPMSDLSVTRGGASLPTSG</sequence>
<dbReference type="Pfam" id="PF18986">
    <property type="entry name" value="DUF5719"/>
    <property type="match status" value="1"/>
</dbReference>
<gene>
    <name evidence="1" type="ORF">UFOPK2894_00080</name>
    <name evidence="2" type="ORF">UFOPK3492_00519</name>
    <name evidence="3" type="ORF">UFOPK4295_00501</name>
</gene>
<dbReference type="EMBL" id="CAEZZQ010000003">
    <property type="protein sequence ID" value="CAB4764089.1"/>
    <property type="molecule type" value="Genomic_DNA"/>
</dbReference>
<proteinExistence type="predicted"/>